<dbReference type="AlphaFoldDB" id="A0AAU9IC06"/>
<protein>
    <recommendedName>
        <fullName evidence="1">Casein kinase I</fullName>
    </recommendedName>
</protein>
<dbReference type="GO" id="GO:0004672">
    <property type="term" value="F:protein kinase activity"/>
    <property type="evidence" value="ECO:0007669"/>
    <property type="project" value="InterPro"/>
</dbReference>
<comment type="caution">
    <text evidence="3">The sequence shown here is derived from an EMBL/GenBank/DDBJ whole genome shotgun (WGS) entry which is preliminary data.</text>
</comment>
<dbReference type="InterPro" id="IPR011009">
    <property type="entry name" value="Kinase-like_dom_sf"/>
</dbReference>
<evidence type="ECO:0000313" key="4">
    <source>
        <dbReference type="Proteomes" id="UP001162131"/>
    </source>
</evidence>
<dbReference type="GO" id="GO:0005524">
    <property type="term" value="F:ATP binding"/>
    <property type="evidence" value="ECO:0007669"/>
    <property type="project" value="InterPro"/>
</dbReference>
<dbReference type="Proteomes" id="UP001162131">
    <property type="component" value="Unassembled WGS sequence"/>
</dbReference>
<dbReference type="SUPFAM" id="SSF56112">
    <property type="entry name" value="Protein kinase-like (PK-like)"/>
    <property type="match status" value="1"/>
</dbReference>
<sequence>MMPNLIGNRFQVISSAGEGQFGRVFLCTDLETQTQCAVKIPSVSSKDSAAQLINEGKILKAIQGGKGIPKLIKFSSKENQEFLAIQYLGLDLETKFAKHHKIFSLATILTIAEQLVDRLEYIHRKGYIHRDLKPRQLLLGLDSDVSTLYVVDYGLSKLYMQRPMGLHIPYIEGRPFEGTPYFASLNTHIGIQQSRRDDLEGVVYMLAYFLNGSLPWIPSNRSIKINEKQIRSMKSKISSTELFANKPEEFSHIFKYARNLEFDAEPDYQYIKNQLALIRQKNNIHAIGFEFKTLRKRNSSKNSSLKPPRPSKIPLTFHSFLIEDEEDNSRGSRKCRSTYDASPITPSRNWENSLLIDDDLTVCLNSHPEIKDRSILVRSPRFKNEILTECGRSPTFRKGVVENLDKDKKNCVIF</sequence>
<dbReference type="PANTHER" id="PTHR11909">
    <property type="entry name" value="CASEIN KINASE-RELATED"/>
    <property type="match status" value="1"/>
</dbReference>
<dbReference type="InterPro" id="IPR000719">
    <property type="entry name" value="Prot_kinase_dom"/>
</dbReference>
<accession>A0AAU9IC06</accession>
<keyword evidence="4" id="KW-1185">Reference proteome</keyword>
<dbReference type="Gene3D" id="1.10.510.10">
    <property type="entry name" value="Transferase(Phosphotransferase) domain 1"/>
    <property type="match status" value="1"/>
</dbReference>
<feature type="domain" description="Protein kinase" evidence="2">
    <location>
        <begin position="10"/>
        <end position="321"/>
    </location>
</feature>
<gene>
    <name evidence="3" type="ORF">BSTOLATCC_MIC2670</name>
</gene>
<dbReference type="InterPro" id="IPR050235">
    <property type="entry name" value="CK1_Ser-Thr_kinase"/>
</dbReference>
<organism evidence="3 4">
    <name type="scientific">Blepharisma stoltei</name>
    <dbReference type="NCBI Taxonomy" id="1481888"/>
    <lineage>
        <taxon>Eukaryota</taxon>
        <taxon>Sar</taxon>
        <taxon>Alveolata</taxon>
        <taxon>Ciliophora</taxon>
        <taxon>Postciliodesmatophora</taxon>
        <taxon>Heterotrichea</taxon>
        <taxon>Heterotrichida</taxon>
        <taxon>Blepharismidae</taxon>
        <taxon>Blepharisma</taxon>
    </lineage>
</organism>
<dbReference type="CDD" id="cd14016">
    <property type="entry name" value="STKc_CK1"/>
    <property type="match status" value="1"/>
</dbReference>
<evidence type="ECO:0000259" key="2">
    <source>
        <dbReference type="PROSITE" id="PS50011"/>
    </source>
</evidence>
<evidence type="ECO:0000256" key="1">
    <source>
        <dbReference type="ARBA" id="ARBA00023860"/>
    </source>
</evidence>
<proteinExistence type="predicted"/>
<dbReference type="EMBL" id="CAJZBQ010000003">
    <property type="protein sequence ID" value="CAG9310956.1"/>
    <property type="molecule type" value="Genomic_DNA"/>
</dbReference>
<dbReference type="Pfam" id="PF00069">
    <property type="entry name" value="Pkinase"/>
    <property type="match status" value="1"/>
</dbReference>
<dbReference type="PROSITE" id="PS50011">
    <property type="entry name" value="PROTEIN_KINASE_DOM"/>
    <property type="match status" value="1"/>
</dbReference>
<evidence type="ECO:0000313" key="3">
    <source>
        <dbReference type="EMBL" id="CAG9310956.1"/>
    </source>
</evidence>
<name>A0AAU9IC06_9CILI</name>
<reference evidence="3" key="1">
    <citation type="submission" date="2021-09" db="EMBL/GenBank/DDBJ databases">
        <authorList>
            <consortium name="AG Swart"/>
            <person name="Singh M."/>
            <person name="Singh A."/>
            <person name="Seah K."/>
            <person name="Emmerich C."/>
        </authorList>
    </citation>
    <scope>NUCLEOTIDE SEQUENCE</scope>
    <source>
        <strain evidence="3">ATCC30299</strain>
    </source>
</reference>